<dbReference type="PANTHER" id="PTHR34308">
    <property type="entry name" value="COBALAMIN BIOSYNTHESIS PROTEIN CBIB"/>
    <property type="match status" value="1"/>
</dbReference>
<dbReference type="InterPro" id="IPR004485">
    <property type="entry name" value="Cobalamin_biosynth_CobD/CbiB"/>
</dbReference>
<name>A0ABN4YEM0_9GAMM</name>
<reference evidence="10 11" key="1">
    <citation type="submission" date="2017-03" db="EMBL/GenBank/DDBJ databases">
        <title>Genome sequencing of Shewanella japonica KCTC 22435.</title>
        <authorList>
            <person name="Kim K.M."/>
        </authorList>
    </citation>
    <scope>NUCLEOTIDE SEQUENCE [LARGE SCALE GENOMIC DNA]</scope>
    <source>
        <strain evidence="10 11">KCTC 22435</strain>
    </source>
</reference>
<evidence type="ECO:0000256" key="3">
    <source>
        <dbReference type="ARBA" id="ARBA00006263"/>
    </source>
</evidence>
<gene>
    <name evidence="10" type="ORF">SJ2017_1209</name>
</gene>
<dbReference type="EMBL" id="CP020472">
    <property type="protein sequence ID" value="ARD21536.1"/>
    <property type="molecule type" value="Genomic_DNA"/>
</dbReference>
<keyword evidence="6 9" id="KW-0812">Transmembrane</keyword>
<evidence type="ECO:0000256" key="9">
    <source>
        <dbReference type="SAM" id="Phobius"/>
    </source>
</evidence>
<comment type="pathway">
    <text evidence="2">Cofactor biosynthesis; adenosylcobalamin biosynthesis.</text>
</comment>
<sequence>MFDSIITDNTFYEQLLRSDGNLLKSCLVLFMALLISRVAPLSRHLHPIVWFHQFALLLSKKVNHPQRSAQQQLIAGIMATTLLVIPIWFIIYFILSLAAYPWFFDFLVLYFCISDAGFKPVAKDVISALEHGQKGLAKTYLSPWLMQNTASLSEMGICKATIERLLISPSYGTVATILFYALGGTPLVLLLHLFKQLEHCWPNYVPQYRYFGAAVYWINRIAFAVPQWLWNLTLVLQGGLSNLGAMFKKSKNIQGVYGASSLYLGAKILQIELGGPQKMTIGNAEYRVSITKINPSRVPTIADVRNAISLTTWAVTFWLSFTIAIPILWTALRWVQSM</sequence>
<proteinExistence type="inferred from homology"/>
<evidence type="ECO:0000256" key="8">
    <source>
        <dbReference type="ARBA" id="ARBA00023136"/>
    </source>
</evidence>
<keyword evidence="11" id="KW-1185">Reference proteome</keyword>
<evidence type="ECO:0000256" key="7">
    <source>
        <dbReference type="ARBA" id="ARBA00022989"/>
    </source>
</evidence>
<comment type="subcellular location">
    <subcellularLocation>
        <location evidence="1">Cell membrane</location>
        <topology evidence="1">Multi-pass membrane protein</topology>
    </subcellularLocation>
</comment>
<evidence type="ECO:0000256" key="1">
    <source>
        <dbReference type="ARBA" id="ARBA00004651"/>
    </source>
</evidence>
<evidence type="ECO:0000256" key="2">
    <source>
        <dbReference type="ARBA" id="ARBA00004953"/>
    </source>
</evidence>
<dbReference type="PANTHER" id="PTHR34308:SF1">
    <property type="entry name" value="COBALAMIN BIOSYNTHESIS PROTEIN CBIB"/>
    <property type="match status" value="1"/>
</dbReference>
<evidence type="ECO:0000256" key="5">
    <source>
        <dbReference type="ARBA" id="ARBA00022573"/>
    </source>
</evidence>
<keyword evidence="4" id="KW-1003">Cell membrane</keyword>
<feature type="transmembrane region" description="Helical" evidence="9">
    <location>
        <begin position="307"/>
        <end position="329"/>
    </location>
</feature>
<feature type="transmembrane region" description="Helical" evidence="9">
    <location>
        <begin position="74"/>
        <end position="94"/>
    </location>
</feature>
<evidence type="ECO:0000313" key="10">
    <source>
        <dbReference type="EMBL" id="ARD21536.1"/>
    </source>
</evidence>
<evidence type="ECO:0000313" key="11">
    <source>
        <dbReference type="Proteomes" id="UP000191820"/>
    </source>
</evidence>
<keyword evidence="7 9" id="KW-1133">Transmembrane helix</keyword>
<organism evidence="10 11">
    <name type="scientific">Shewanella japonica</name>
    <dbReference type="NCBI Taxonomy" id="93973"/>
    <lineage>
        <taxon>Bacteria</taxon>
        <taxon>Pseudomonadati</taxon>
        <taxon>Pseudomonadota</taxon>
        <taxon>Gammaproteobacteria</taxon>
        <taxon>Alteromonadales</taxon>
        <taxon>Shewanellaceae</taxon>
        <taxon>Shewanella</taxon>
    </lineage>
</organism>
<keyword evidence="5" id="KW-0169">Cobalamin biosynthesis</keyword>
<dbReference type="RefSeq" id="WP_065109026.1">
    <property type="nucleotide sequence ID" value="NZ_CP020472.1"/>
</dbReference>
<protein>
    <submittedName>
        <fullName evidence="10">Adenosylcobinamide-phosphate synthase</fullName>
    </submittedName>
</protein>
<feature type="transmembrane region" description="Helical" evidence="9">
    <location>
        <begin position="214"/>
        <end position="236"/>
    </location>
</feature>
<dbReference type="Proteomes" id="UP000191820">
    <property type="component" value="Chromosome"/>
</dbReference>
<feature type="transmembrane region" description="Helical" evidence="9">
    <location>
        <begin position="171"/>
        <end position="194"/>
    </location>
</feature>
<evidence type="ECO:0000256" key="6">
    <source>
        <dbReference type="ARBA" id="ARBA00022692"/>
    </source>
</evidence>
<accession>A0ABN4YEM0</accession>
<evidence type="ECO:0000256" key="4">
    <source>
        <dbReference type="ARBA" id="ARBA00022475"/>
    </source>
</evidence>
<comment type="similarity">
    <text evidence="3">Belongs to the CobD/CbiB family.</text>
</comment>
<keyword evidence="8 9" id="KW-0472">Membrane</keyword>
<dbReference type="Pfam" id="PF03186">
    <property type="entry name" value="CobD_Cbib"/>
    <property type="match status" value="1"/>
</dbReference>